<dbReference type="KEGG" id="ovi:T265_13698"/>
<name>A0A074ZLB2_OPIVI</name>
<dbReference type="RefSeq" id="XP_009168382.1">
    <property type="nucleotide sequence ID" value="XM_009170118.1"/>
</dbReference>
<sequence>MQNQCQWLLGHIHGEQAKIARRRHLQSVICATSKKQVLVVDHVAVDLFAEFGNWLANISSPYEETSSVSTQLCTDDVSSCGGETFARQLPSLANRSTANELTRVTDISTHYQTQ</sequence>
<organism evidence="1 2">
    <name type="scientific">Opisthorchis viverrini</name>
    <name type="common">Southeast Asian liver fluke</name>
    <dbReference type="NCBI Taxonomy" id="6198"/>
    <lineage>
        <taxon>Eukaryota</taxon>
        <taxon>Metazoa</taxon>
        <taxon>Spiralia</taxon>
        <taxon>Lophotrochozoa</taxon>
        <taxon>Platyhelminthes</taxon>
        <taxon>Trematoda</taxon>
        <taxon>Digenea</taxon>
        <taxon>Opisthorchiida</taxon>
        <taxon>Opisthorchiata</taxon>
        <taxon>Opisthorchiidae</taxon>
        <taxon>Opisthorchis</taxon>
    </lineage>
</organism>
<accession>A0A074ZLB2</accession>
<dbReference type="OrthoDB" id="10012075at2759"/>
<proteinExistence type="predicted"/>
<dbReference type="AlphaFoldDB" id="A0A074ZLB2"/>
<reference evidence="1 2" key="1">
    <citation type="submission" date="2013-11" db="EMBL/GenBank/DDBJ databases">
        <title>Opisthorchis viverrini - life in the bile duct.</title>
        <authorList>
            <person name="Young N.D."/>
            <person name="Nagarajan N."/>
            <person name="Lin S.J."/>
            <person name="Korhonen P.K."/>
            <person name="Jex A.R."/>
            <person name="Hall R.S."/>
            <person name="Safavi-Hemami H."/>
            <person name="Kaewkong W."/>
            <person name="Bertrand D."/>
            <person name="Gao S."/>
            <person name="Seet Q."/>
            <person name="Wongkham S."/>
            <person name="Teh B.T."/>
            <person name="Wongkham C."/>
            <person name="Intapan P.M."/>
            <person name="Maleewong W."/>
            <person name="Yang X."/>
            <person name="Hu M."/>
            <person name="Wang Z."/>
            <person name="Hofmann A."/>
            <person name="Sternberg P.W."/>
            <person name="Tan P."/>
            <person name="Wang J."/>
            <person name="Gasser R.B."/>
        </authorList>
    </citation>
    <scope>NUCLEOTIDE SEQUENCE [LARGE SCALE GENOMIC DNA]</scope>
</reference>
<keyword evidence="2" id="KW-1185">Reference proteome</keyword>
<evidence type="ECO:0000313" key="2">
    <source>
        <dbReference type="Proteomes" id="UP000054324"/>
    </source>
</evidence>
<dbReference type="Proteomes" id="UP000054324">
    <property type="component" value="Unassembled WGS sequence"/>
</dbReference>
<feature type="non-terminal residue" evidence="1">
    <location>
        <position position="114"/>
    </location>
</feature>
<evidence type="ECO:0000313" key="1">
    <source>
        <dbReference type="EMBL" id="KER27866.1"/>
    </source>
</evidence>
<dbReference type="EMBL" id="KL596712">
    <property type="protein sequence ID" value="KER27866.1"/>
    <property type="molecule type" value="Genomic_DNA"/>
</dbReference>
<protein>
    <submittedName>
        <fullName evidence="1">Uncharacterized protein</fullName>
    </submittedName>
</protein>
<dbReference type="GeneID" id="20327865"/>
<dbReference type="CTD" id="20327865"/>
<gene>
    <name evidence="1" type="ORF">T265_13698</name>
</gene>